<organism evidence="8 9">
    <name type="scientific">Rhodohalobacter mucosus</name>
    <dbReference type="NCBI Taxonomy" id="2079485"/>
    <lineage>
        <taxon>Bacteria</taxon>
        <taxon>Pseudomonadati</taxon>
        <taxon>Balneolota</taxon>
        <taxon>Balneolia</taxon>
        <taxon>Balneolales</taxon>
        <taxon>Balneolaceae</taxon>
        <taxon>Rhodohalobacter</taxon>
    </lineage>
</organism>
<dbReference type="Gene3D" id="2.130.10.10">
    <property type="entry name" value="YVTN repeat-like/Quinoprotein amine dehydrogenase"/>
    <property type="match status" value="3"/>
</dbReference>
<feature type="domain" description="Histidine kinase" evidence="7">
    <location>
        <begin position="868"/>
        <end position="1169"/>
    </location>
</feature>
<feature type="coiled-coil region" evidence="4">
    <location>
        <begin position="829"/>
        <end position="859"/>
    </location>
</feature>
<feature type="region of interest" description="Disordered" evidence="5">
    <location>
        <begin position="897"/>
        <end position="937"/>
    </location>
</feature>
<dbReference type="InterPro" id="IPR036890">
    <property type="entry name" value="HATPase_C_sf"/>
</dbReference>
<dbReference type="GO" id="GO:0000155">
    <property type="term" value="F:phosphorelay sensor kinase activity"/>
    <property type="evidence" value="ECO:0007669"/>
    <property type="project" value="InterPro"/>
</dbReference>
<dbReference type="InterPro" id="IPR003594">
    <property type="entry name" value="HATPase_dom"/>
</dbReference>
<dbReference type="Pfam" id="PF07495">
    <property type="entry name" value="Y_Y_Y"/>
    <property type="match status" value="1"/>
</dbReference>
<dbReference type="Gene3D" id="1.10.287.130">
    <property type="match status" value="1"/>
</dbReference>
<dbReference type="Pfam" id="PF02518">
    <property type="entry name" value="HATPase_c"/>
    <property type="match status" value="1"/>
</dbReference>
<keyword evidence="3" id="KW-0597">Phosphoprotein</keyword>
<feature type="transmembrane region" description="Helical" evidence="6">
    <location>
        <begin position="791"/>
        <end position="812"/>
    </location>
</feature>
<evidence type="ECO:0000256" key="4">
    <source>
        <dbReference type="SAM" id="Coils"/>
    </source>
</evidence>
<comment type="caution">
    <text evidence="8">The sequence shown here is derived from an EMBL/GenBank/DDBJ whole genome shotgun (WGS) entry which is preliminary data.</text>
</comment>
<evidence type="ECO:0000256" key="6">
    <source>
        <dbReference type="SAM" id="Phobius"/>
    </source>
</evidence>
<evidence type="ECO:0000259" key="7">
    <source>
        <dbReference type="PROSITE" id="PS50109"/>
    </source>
</evidence>
<comment type="catalytic activity">
    <reaction evidence="1">
        <text>ATP + protein L-histidine = ADP + protein N-phospho-L-histidine.</text>
        <dbReference type="EC" id="2.7.13.3"/>
    </reaction>
</comment>
<dbReference type="InterPro" id="IPR013783">
    <property type="entry name" value="Ig-like_fold"/>
</dbReference>
<dbReference type="SUPFAM" id="SSF47384">
    <property type="entry name" value="Homodimeric domain of signal transducing histidine kinase"/>
    <property type="match status" value="1"/>
</dbReference>
<keyword evidence="4" id="KW-0175">Coiled coil</keyword>
<dbReference type="PANTHER" id="PTHR43065:SF42">
    <property type="entry name" value="TWO-COMPONENT SENSOR PPRA"/>
    <property type="match status" value="1"/>
</dbReference>
<dbReference type="Gene3D" id="2.60.40.10">
    <property type="entry name" value="Immunoglobulins"/>
    <property type="match status" value="1"/>
</dbReference>
<dbReference type="SMART" id="SM00387">
    <property type="entry name" value="HATPase_c"/>
    <property type="match status" value="1"/>
</dbReference>
<dbReference type="EMBL" id="QGGB01000008">
    <property type="protein sequence ID" value="PWN05769.1"/>
    <property type="molecule type" value="Genomic_DNA"/>
</dbReference>
<keyword evidence="6" id="KW-0472">Membrane</keyword>
<sequence length="1169" mass="130510">MIKLTQFIVSFLNPGFSTGDLHQLPADWLTRKSNALPAPKSASMIRISIWLIICILLGIEPATSQIKQHPEKGIYYHQQYLPSEFNGHNQSWSVLENKDGLIYVGNGNGLMEYDGVQWRMIQVAGGQVALSLALSEDNRVYVGSVNDFGVIETDSLGLAFYRSISDSLPDNMKDFEDVWETKAHSGGVLFRTRSAAFYVTPDDSIEIFQPVGQFERVHKVGDTLYMIDKGTGLMKFGENEFRLVPGGEQFTDLSIWYMGGRPDGSIFIATREGTFLLDGDAIEPFETEVSSFLGNQLVYEGTEVGGTGYVFATIAGGVVMTNYDGEILDAFSSDVLTSPQATNVFIDRFENLWVTTTNGVNRVEISSPLTYFDNTTGLISAVLDVVRHDGTLFVSSSSEIRYLNENDSAINAPQFESIPVTSSSYDVFESTDRGLLVTSGFGMEEVTLSGTSPIGPELEAQDIFIPEFDPDHLLLGHRGGLALYRYENGEWNFLRNLEGITEQIYRVVQDSDSVIWAGTDFQGLIRISPAQSEDEGEEREITRFDSEEFFDARATKVGIFDDNVWIITNSGLFRPSDPWNPEQPFIPDINDLKEETDNSVQGVFNVTEGFDGRFWVLTDPGLGYVPELSNPLDSLRRGALGRIPSSNFDSVHPEEDGIVWIGSENGLVRYDSNSDYPAGISFDAFVRGVTHENDLLFGGAVNSGFDELSIPYQQNDLRFRFGTNFFEDEENTLYQVRITGFNEDWTSWSDETFRDFTNIPHGSYTLEVRALNTYGNISTPGTFSFEILPPWWFSWWAYISYFLIFAGLVFAADRFQRKRLIKKERERSREKELAQAREIEKAYEDLKAAQDQLIQQEKLASLGQLTAGIAHEIKNPLNFVNNFSEVSIEMVEEARDEVRRGTGDGRPGDSKREKNNSPLTKGDKGGCSSPQKQEVSNDDYDSGLILEILDDIEANLKKIHEHGSRADSIVKSMLQHSRGGSGKMESTDLNALIKEYVNLAFHGMRAGKDPINVDIDLQLDESVGEVPLVAEDFSRVILNVCNNAFDAMREKLSAQSNSVSRASEQAKARTEQSRSVKSEMGEDFSPTLYARTKLTNESVIIEIEDNGPGIPDEMKDKILQPFYTTKKGTQGTGLGLSITNDIVKAHGGELAIESREGEFTRFSIQLNRK</sequence>
<dbReference type="Gene3D" id="3.30.565.10">
    <property type="entry name" value="Histidine kinase-like ATPase, C-terminal domain"/>
    <property type="match status" value="1"/>
</dbReference>
<name>A0A316TR77_9BACT</name>
<evidence type="ECO:0000256" key="5">
    <source>
        <dbReference type="SAM" id="MobiDB-lite"/>
    </source>
</evidence>
<dbReference type="InterPro" id="IPR003661">
    <property type="entry name" value="HisK_dim/P_dom"/>
</dbReference>
<keyword evidence="6" id="KW-1133">Transmembrane helix</keyword>
<gene>
    <name evidence="8" type="ORF">DDZ15_11260</name>
</gene>
<dbReference type="PANTHER" id="PTHR43065">
    <property type="entry name" value="SENSOR HISTIDINE KINASE"/>
    <property type="match status" value="1"/>
</dbReference>
<reference evidence="8 9" key="1">
    <citation type="submission" date="2018-05" db="EMBL/GenBank/DDBJ databases">
        <title>Rhodohalobacter halophilus gen. nov., sp. nov., a moderately halophilic member of the family Balneolaceae.</title>
        <authorList>
            <person name="Liu Z.-W."/>
        </authorList>
    </citation>
    <scope>NUCLEOTIDE SEQUENCE [LARGE SCALE GENOMIC DNA]</scope>
    <source>
        <strain evidence="8 9">8A47</strain>
    </source>
</reference>
<evidence type="ECO:0000256" key="2">
    <source>
        <dbReference type="ARBA" id="ARBA00012438"/>
    </source>
</evidence>
<dbReference type="InterPro" id="IPR015943">
    <property type="entry name" value="WD40/YVTN_repeat-like_dom_sf"/>
</dbReference>
<feature type="compositionally biased region" description="Basic and acidic residues" evidence="5">
    <location>
        <begin position="897"/>
        <end position="915"/>
    </location>
</feature>
<dbReference type="InterPro" id="IPR011123">
    <property type="entry name" value="Y_Y_Y"/>
</dbReference>
<evidence type="ECO:0000313" key="8">
    <source>
        <dbReference type="EMBL" id="PWN05769.1"/>
    </source>
</evidence>
<evidence type="ECO:0000313" key="9">
    <source>
        <dbReference type="Proteomes" id="UP000245533"/>
    </source>
</evidence>
<protein>
    <recommendedName>
        <fullName evidence="2">histidine kinase</fullName>
        <ecNumber evidence="2">2.7.13.3</ecNumber>
    </recommendedName>
</protein>
<feature type="compositionally biased region" description="Basic and acidic residues" evidence="5">
    <location>
        <begin position="1064"/>
        <end position="1080"/>
    </location>
</feature>
<dbReference type="SUPFAM" id="SSF63829">
    <property type="entry name" value="Calcium-dependent phosphotriesterase"/>
    <property type="match status" value="1"/>
</dbReference>
<dbReference type="AlphaFoldDB" id="A0A316TR77"/>
<keyword evidence="6" id="KW-0812">Transmembrane</keyword>
<accession>A0A316TR77</accession>
<dbReference type="EC" id="2.7.13.3" evidence="2"/>
<dbReference type="InterPro" id="IPR005467">
    <property type="entry name" value="His_kinase_dom"/>
</dbReference>
<keyword evidence="9" id="KW-1185">Reference proteome</keyword>
<dbReference type="PRINTS" id="PR00344">
    <property type="entry name" value="BCTRLSENSOR"/>
</dbReference>
<evidence type="ECO:0000256" key="3">
    <source>
        <dbReference type="ARBA" id="ARBA00022553"/>
    </source>
</evidence>
<dbReference type="SUPFAM" id="SSF55874">
    <property type="entry name" value="ATPase domain of HSP90 chaperone/DNA topoisomerase II/histidine kinase"/>
    <property type="match status" value="1"/>
</dbReference>
<dbReference type="CDD" id="cd00082">
    <property type="entry name" value="HisKA"/>
    <property type="match status" value="1"/>
</dbReference>
<feature type="region of interest" description="Disordered" evidence="5">
    <location>
        <begin position="1056"/>
        <end position="1081"/>
    </location>
</feature>
<evidence type="ECO:0000256" key="1">
    <source>
        <dbReference type="ARBA" id="ARBA00000085"/>
    </source>
</evidence>
<dbReference type="InterPro" id="IPR036097">
    <property type="entry name" value="HisK_dim/P_sf"/>
</dbReference>
<dbReference type="PROSITE" id="PS50109">
    <property type="entry name" value="HIS_KIN"/>
    <property type="match status" value="1"/>
</dbReference>
<dbReference type="Proteomes" id="UP000245533">
    <property type="component" value="Unassembled WGS sequence"/>
</dbReference>
<dbReference type="SMART" id="SM00388">
    <property type="entry name" value="HisKA"/>
    <property type="match status" value="1"/>
</dbReference>
<dbReference type="InterPro" id="IPR004358">
    <property type="entry name" value="Sig_transdc_His_kin-like_C"/>
</dbReference>
<proteinExistence type="predicted"/>